<feature type="domain" description="Cyclin C-terminal" evidence="5">
    <location>
        <begin position="154"/>
        <end position="245"/>
    </location>
</feature>
<evidence type="ECO:0000259" key="4">
    <source>
        <dbReference type="Pfam" id="PF00134"/>
    </source>
</evidence>
<gene>
    <name evidence="7" type="primary">LOC104231266</name>
</gene>
<evidence type="ECO:0000256" key="1">
    <source>
        <dbReference type="ARBA" id="ARBA00022618"/>
    </source>
</evidence>
<evidence type="ECO:0000259" key="5">
    <source>
        <dbReference type="Pfam" id="PF02984"/>
    </source>
</evidence>
<evidence type="ECO:0000313" key="7">
    <source>
        <dbReference type="RefSeq" id="XP_009782533.1"/>
    </source>
</evidence>
<dbReference type="AlphaFoldDB" id="A0A1U7WVA0"/>
<evidence type="ECO:0000256" key="3">
    <source>
        <dbReference type="ARBA" id="ARBA00023306"/>
    </source>
</evidence>
<keyword evidence="2" id="KW-0195">Cyclin</keyword>
<dbReference type="CDD" id="cd20544">
    <property type="entry name" value="CYCLIN_AtCycD-like_rpt2"/>
    <property type="match status" value="1"/>
</dbReference>
<dbReference type="GO" id="GO:0051301">
    <property type="term" value="P:cell division"/>
    <property type="evidence" value="ECO:0007669"/>
    <property type="project" value="UniProtKB-KW"/>
</dbReference>
<dbReference type="Gene3D" id="1.10.472.10">
    <property type="entry name" value="Cyclin-like"/>
    <property type="match status" value="2"/>
</dbReference>
<keyword evidence="1" id="KW-0132">Cell division</keyword>
<reference evidence="7" key="2">
    <citation type="submission" date="2025-08" db="UniProtKB">
        <authorList>
            <consortium name="RefSeq"/>
        </authorList>
    </citation>
    <scope>IDENTIFICATION</scope>
    <source>
        <tissue evidence="7">Leaf</tissue>
    </source>
</reference>
<dbReference type="Pfam" id="PF00134">
    <property type="entry name" value="Cyclin_N"/>
    <property type="match status" value="1"/>
</dbReference>
<sequence length="315" mass="37135">MTIQKMESLLCDEVWLMSPEDHDVHVNNEEEGDTSFFYSTKEECEQAFGILLEKEMSYMPKPDYVKRIKENCFIENARFKAIYWLIKCQGWRYWMFELLSIACLSVASKFHETNPPQLLELQMEGVEHLYESKMIKRMELTLLEALGWRLSCTTPYSYIELLQWNIKSLKIQDFTSRVKDLLLGVLLDAKFLEFRPCVIAQSAVNCACEDFSPLIDDYFNNFSRLFPQDQKDDLTKCQKMMNKQLLVEEFQEMVTYGGFYYGPSSPVTVLTMEQHELCDCQLLHHCYCSLFNIPQGDINFISNVKKRKRDQQDVF</sequence>
<feature type="domain" description="Cyclin N-terminal" evidence="4">
    <location>
        <begin position="96"/>
        <end position="151"/>
    </location>
</feature>
<dbReference type="InterPro" id="IPR039361">
    <property type="entry name" value="Cyclin"/>
</dbReference>
<organism evidence="6 7">
    <name type="scientific">Nicotiana sylvestris</name>
    <name type="common">Wood tobacco</name>
    <name type="synonym">South American tobacco</name>
    <dbReference type="NCBI Taxonomy" id="4096"/>
    <lineage>
        <taxon>Eukaryota</taxon>
        <taxon>Viridiplantae</taxon>
        <taxon>Streptophyta</taxon>
        <taxon>Embryophyta</taxon>
        <taxon>Tracheophyta</taxon>
        <taxon>Spermatophyta</taxon>
        <taxon>Magnoliopsida</taxon>
        <taxon>eudicotyledons</taxon>
        <taxon>Gunneridae</taxon>
        <taxon>Pentapetalae</taxon>
        <taxon>asterids</taxon>
        <taxon>lamiids</taxon>
        <taxon>Solanales</taxon>
        <taxon>Solanaceae</taxon>
        <taxon>Nicotianoideae</taxon>
        <taxon>Nicotianeae</taxon>
        <taxon>Nicotiana</taxon>
    </lineage>
</organism>
<dbReference type="InterPro" id="IPR036915">
    <property type="entry name" value="Cyclin-like_sf"/>
</dbReference>
<dbReference type="SUPFAM" id="SSF47954">
    <property type="entry name" value="Cyclin-like"/>
    <property type="match status" value="2"/>
</dbReference>
<evidence type="ECO:0000256" key="2">
    <source>
        <dbReference type="ARBA" id="ARBA00023127"/>
    </source>
</evidence>
<dbReference type="InterPro" id="IPR004367">
    <property type="entry name" value="Cyclin_C-dom"/>
</dbReference>
<dbReference type="RefSeq" id="XP_009782533.1">
    <property type="nucleotide sequence ID" value="XM_009784231.1"/>
</dbReference>
<name>A0A1U7WVA0_NICSY</name>
<dbReference type="PANTHER" id="PTHR10177">
    <property type="entry name" value="CYCLINS"/>
    <property type="match status" value="1"/>
</dbReference>
<dbReference type="Pfam" id="PF02984">
    <property type="entry name" value="Cyclin_C"/>
    <property type="match status" value="1"/>
</dbReference>
<evidence type="ECO:0000313" key="6">
    <source>
        <dbReference type="Proteomes" id="UP000189701"/>
    </source>
</evidence>
<accession>A0A1U7WVA0</accession>
<dbReference type="Proteomes" id="UP000189701">
    <property type="component" value="Unplaced"/>
</dbReference>
<keyword evidence="6" id="KW-1185">Reference proteome</keyword>
<proteinExistence type="predicted"/>
<reference evidence="6" key="1">
    <citation type="journal article" date="2013" name="Genome Biol.">
        <title>Reference genomes and transcriptomes of Nicotiana sylvestris and Nicotiana tomentosiformis.</title>
        <authorList>
            <person name="Sierro N."/>
            <person name="Battey J.N."/>
            <person name="Ouadi S."/>
            <person name="Bovet L."/>
            <person name="Goepfert S."/>
            <person name="Bakaher N."/>
            <person name="Peitsch M.C."/>
            <person name="Ivanov N.V."/>
        </authorList>
    </citation>
    <scope>NUCLEOTIDE SEQUENCE [LARGE SCALE GENOMIC DNA]</scope>
</reference>
<keyword evidence="3" id="KW-0131">Cell cycle</keyword>
<dbReference type="InterPro" id="IPR006671">
    <property type="entry name" value="Cyclin_N"/>
</dbReference>
<protein>
    <submittedName>
        <fullName evidence="7">Cyclin-D7-1 isoform X3</fullName>
    </submittedName>
</protein>